<proteinExistence type="predicted"/>
<name>A0A537M3R1_9BACT</name>
<keyword evidence="1" id="KW-0328">Glycosyltransferase</keyword>
<dbReference type="Proteomes" id="UP000320393">
    <property type="component" value="Unassembled WGS sequence"/>
</dbReference>
<dbReference type="InterPro" id="IPR035994">
    <property type="entry name" value="Nucleoside_phosphorylase_sf"/>
</dbReference>
<feature type="non-terminal residue" evidence="3">
    <location>
        <position position="76"/>
    </location>
</feature>
<accession>A0A537M3R1</accession>
<keyword evidence="2" id="KW-0808">Transferase</keyword>
<dbReference type="GO" id="GO:0005829">
    <property type="term" value="C:cytosol"/>
    <property type="evidence" value="ECO:0007669"/>
    <property type="project" value="TreeGrafter"/>
</dbReference>
<dbReference type="GO" id="GO:0017061">
    <property type="term" value="F:S-methyl-5-thioadenosine phosphorylase activity"/>
    <property type="evidence" value="ECO:0007669"/>
    <property type="project" value="InterPro"/>
</dbReference>
<sequence>MAERQAEVGVIGGSGFYSLFEGAPEVKVDTPYGEPSDAVTLGEIAGRSVAFLPRHGRTHRLPPHRINYRANMWAMK</sequence>
<evidence type="ECO:0000313" key="4">
    <source>
        <dbReference type="Proteomes" id="UP000320393"/>
    </source>
</evidence>
<evidence type="ECO:0000256" key="2">
    <source>
        <dbReference type="ARBA" id="ARBA00022679"/>
    </source>
</evidence>
<comment type="caution">
    <text evidence="3">The sequence shown here is derived from an EMBL/GenBank/DDBJ whole genome shotgun (WGS) entry which is preliminary data.</text>
</comment>
<dbReference type="Gene3D" id="3.40.50.1580">
    <property type="entry name" value="Nucleoside phosphorylase domain"/>
    <property type="match status" value="1"/>
</dbReference>
<dbReference type="SUPFAM" id="SSF53167">
    <property type="entry name" value="Purine and uridine phosphorylases"/>
    <property type="match status" value="1"/>
</dbReference>
<protein>
    <submittedName>
        <fullName evidence="3">5'-methylthioadenosine phosphorylase</fullName>
    </submittedName>
</protein>
<dbReference type="PANTHER" id="PTHR42679:SF2">
    <property type="entry name" value="S-METHYL-5'-THIOADENOSINE PHOSPHORYLASE"/>
    <property type="match status" value="1"/>
</dbReference>
<reference evidence="3 4" key="1">
    <citation type="journal article" date="2019" name="Nat. Microbiol.">
        <title>Mediterranean grassland soil C-N compound turnover is dependent on rainfall and depth, and is mediated by genomically divergent microorganisms.</title>
        <authorList>
            <person name="Diamond S."/>
            <person name="Andeer P.F."/>
            <person name="Li Z."/>
            <person name="Crits-Christoph A."/>
            <person name="Burstein D."/>
            <person name="Anantharaman K."/>
            <person name="Lane K.R."/>
            <person name="Thomas B.C."/>
            <person name="Pan C."/>
            <person name="Northen T.R."/>
            <person name="Banfield J.F."/>
        </authorList>
    </citation>
    <scope>NUCLEOTIDE SEQUENCE [LARGE SCALE GENOMIC DNA]</scope>
    <source>
        <strain evidence="3">NP_5</strain>
    </source>
</reference>
<dbReference type="EMBL" id="VBAM01000082">
    <property type="protein sequence ID" value="TMJ14914.1"/>
    <property type="molecule type" value="Genomic_DNA"/>
</dbReference>
<evidence type="ECO:0000313" key="3">
    <source>
        <dbReference type="EMBL" id="TMJ14914.1"/>
    </source>
</evidence>
<dbReference type="InterPro" id="IPR010044">
    <property type="entry name" value="MTAP"/>
</dbReference>
<evidence type="ECO:0000256" key="1">
    <source>
        <dbReference type="ARBA" id="ARBA00022676"/>
    </source>
</evidence>
<dbReference type="AlphaFoldDB" id="A0A537M3R1"/>
<dbReference type="GO" id="GO:0019509">
    <property type="term" value="P:L-methionine salvage from methylthioadenosine"/>
    <property type="evidence" value="ECO:0007669"/>
    <property type="project" value="TreeGrafter"/>
</dbReference>
<gene>
    <name evidence="3" type="ORF">E6H02_02665</name>
</gene>
<organism evidence="3 4">
    <name type="scientific">Candidatus Segetimicrobium genomatis</name>
    <dbReference type="NCBI Taxonomy" id="2569760"/>
    <lineage>
        <taxon>Bacteria</taxon>
        <taxon>Bacillati</taxon>
        <taxon>Candidatus Sysuimicrobiota</taxon>
        <taxon>Candidatus Sysuimicrobiia</taxon>
        <taxon>Candidatus Sysuimicrobiales</taxon>
        <taxon>Candidatus Segetimicrobiaceae</taxon>
        <taxon>Candidatus Segetimicrobium</taxon>
    </lineage>
</organism>
<dbReference type="PANTHER" id="PTHR42679">
    <property type="entry name" value="S-METHYL-5'-THIOADENOSINE PHOSPHORYLASE"/>
    <property type="match status" value="1"/>
</dbReference>
<dbReference type="GO" id="GO:0009116">
    <property type="term" value="P:nucleoside metabolic process"/>
    <property type="evidence" value="ECO:0007669"/>
    <property type="project" value="InterPro"/>
</dbReference>